<dbReference type="PANTHER" id="PTHR48098">
    <property type="entry name" value="ENTEROCHELIN ESTERASE-RELATED"/>
    <property type="match status" value="1"/>
</dbReference>
<dbReference type="AlphaFoldDB" id="A0A4D7DT30"/>
<dbReference type="EMBL" id="CP039691">
    <property type="protein sequence ID" value="QCI97516.1"/>
    <property type="molecule type" value="Genomic_DNA"/>
</dbReference>
<accession>A0A4D7DT30</accession>
<sequence>MRFHILATAALAVILGSTPALSGTLADATFHSNALNADLPVNIYRPDGEPPENGWPVLYLLHGHDGDQNSWRDLGNIEKTLDGMIAAGTIRPLVVVMPGVKNSWYVDSAAVDGPGDYDTAITGDLRSHVEKTLPVRKDRQGRAIAGLSMGGFGALHLAYSHEDLYAAVASMSGAIWQNVPASDLDKTPAELKLIQDSAFFHRVDRTTITSGIVLPSTGDHFSGAFGTPFDSRLFNEKNVFTLVAQHVAESQDLPATYLTVGDDDGFSLWRGAVALHETLQADNRKSELRITDGDHVWSLWKVSIIDVLKFVDGEWSQTCTLDENSMKPPRVKNDADIQIVIHRHDC</sequence>
<evidence type="ECO:0000313" key="2">
    <source>
        <dbReference type="EMBL" id="QCI97516.1"/>
    </source>
</evidence>
<reference evidence="3 5" key="2">
    <citation type="submission" date="2021-03" db="EMBL/GenBank/DDBJ databases">
        <title>Rapid diversification of plasmids in a genus of pathogenic and nitrogen fixing bacteria.</title>
        <authorList>
            <person name="Weisberg A.J."/>
            <person name="Miller M."/>
            <person name="Ream W."/>
            <person name="Grunwald N.J."/>
            <person name="Chang J.H."/>
        </authorList>
    </citation>
    <scope>NUCLEOTIDE SEQUENCE [LARGE SCALE GENOMIC DNA]</scope>
    <source>
        <strain evidence="3 5">AF3.44</strain>
    </source>
</reference>
<gene>
    <name evidence="2" type="ORF">CFBP5473_06050</name>
    <name evidence="3" type="ORF">J5285_13635</name>
</gene>
<feature type="chain" id="PRO_5044606366" evidence="1">
    <location>
        <begin position="23"/>
        <end position="346"/>
    </location>
</feature>
<organism evidence="2 4">
    <name type="scientific">Agrobacterium larrymoorei</name>
    <dbReference type="NCBI Taxonomy" id="160699"/>
    <lineage>
        <taxon>Bacteria</taxon>
        <taxon>Pseudomonadati</taxon>
        <taxon>Pseudomonadota</taxon>
        <taxon>Alphaproteobacteria</taxon>
        <taxon>Hyphomicrobiales</taxon>
        <taxon>Rhizobiaceae</taxon>
        <taxon>Rhizobium/Agrobacterium group</taxon>
        <taxon>Agrobacterium</taxon>
    </lineage>
</organism>
<dbReference type="STRING" id="1367849.GCA_000518585_03459"/>
<evidence type="ECO:0000313" key="5">
    <source>
        <dbReference type="Proteomes" id="UP000826513"/>
    </source>
</evidence>
<evidence type="ECO:0000313" key="3">
    <source>
        <dbReference type="EMBL" id="QYA07044.1"/>
    </source>
</evidence>
<keyword evidence="1" id="KW-0732">Signal</keyword>
<dbReference type="GO" id="GO:0016747">
    <property type="term" value="F:acyltransferase activity, transferring groups other than amino-acyl groups"/>
    <property type="evidence" value="ECO:0007669"/>
    <property type="project" value="TreeGrafter"/>
</dbReference>
<dbReference type="KEGG" id="alf:CFBP5473_06050"/>
<dbReference type="InterPro" id="IPR029058">
    <property type="entry name" value="AB_hydrolase_fold"/>
</dbReference>
<evidence type="ECO:0000313" key="4">
    <source>
        <dbReference type="Proteomes" id="UP000298545"/>
    </source>
</evidence>
<reference evidence="2 4" key="1">
    <citation type="submission" date="2019-04" db="EMBL/GenBank/DDBJ databases">
        <title>Complete genome sequence of Agrobacterium larrymoorei CFBP5473.</title>
        <authorList>
            <person name="Haryono M."/>
            <person name="Chou L."/>
            <person name="Lin Y.-C."/>
            <person name="Lai E.-M."/>
            <person name="Kuo C.-H."/>
        </authorList>
    </citation>
    <scope>NUCLEOTIDE SEQUENCE [LARGE SCALE GENOMIC DNA]</scope>
    <source>
        <strain evidence="2 4">CFBP5473</strain>
    </source>
</reference>
<dbReference type="InterPro" id="IPR000801">
    <property type="entry name" value="Esterase-like"/>
</dbReference>
<evidence type="ECO:0000256" key="1">
    <source>
        <dbReference type="SAM" id="SignalP"/>
    </source>
</evidence>
<protein>
    <submittedName>
        <fullName evidence="2">Esterase family protein</fullName>
    </submittedName>
</protein>
<dbReference type="SUPFAM" id="SSF53474">
    <property type="entry name" value="alpha/beta-Hydrolases"/>
    <property type="match status" value="1"/>
</dbReference>
<dbReference type="Proteomes" id="UP000298545">
    <property type="component" value="Chromosome circular"/>
</dbReference>
<dbReference type="PANTHER" id="PTHR48098:SF1">
    <property type="entry name" value="DIACYLGLYCEROL ACYLTRANSFERASE_MYCOLYLTRANSFERASE AG85A"/>
    <property type="match status" value="1"/>
</dbReference>
<dbReference type="Gene3D" id="3.40.50.1820">
    <property type="entry name" value="alpha/beta hydrolase"/>
    <property type="match status" value="1"/>
</dbReference>
<dbReference type="EMBL" id="CP072167">
    <property type="protein sequence ID" value="QYA07044.1"/>
    <property type="molecule type" value="Genomic_DNA"/>
</dbReference>
<dbReference type="RefSeq" id="WP_084631696.1">
    <property type="nucleotide sequence ID" value="NZ_CP039691.1"/>
</dbReference>
<name>A0A4D7DT30_9HYPH</name>
<feature type="signal peptide" evidence="1">
    <location>
        <begin position="1"/>
        <end position="22"/>
    </location>
</feature>
<dbReference type="OrthoDB" id="9784036at2"/>
<dbReference type="InterPro" id="IPR050583">
    <property type="entry name" value="Mycobacterial_A85_antigen"/>
</dbReference>
<dbReference type="Pfam" id="PF00756">
    <property type="entry name" value="Esterase"/>
    <property type="match status" value="1"/>
</dbReference>
<keyword evidence="5" id="KW-1185">Reference proteome</keyword>
<proteinExistence type="predicted"/>
<dbReference type="Proteomes" id="UP000826513">
    <property type="component" value="Chromosome 1"/>
</dbReference>